<dbReference type="Proteomes" id="UP001269297">
    <property type="component" value="Unassembled WGS sequence"/>
</dbReference>
<protein>
    <submittedName>
        <fullName evidence="2">Uncharacterized protein</fullName>
    </submittedName>
</protein>
<dbReference type="RefSeq" id="WP_138274465.1">
    <property type="nucleotide sequence ID" value="NZ_JAVSNG010000001.1"/>
</dbReference>
<name>A0ABU3ILX7_9BACE</name>
<keyword evidence="1" id="KW-0732">Signal</keyword>
<keyword evidence="3" id="KW-1185">Reference proteome</keyword>
<accession>A0ABU3ILX7</accession>
<organism evidence="2 3">
    <name type="scientific">Bacteroides koreensis</name>
    <dbReference type="NCBI Taxonomy" id="1912896"/>
    <lineage>
        <taxon>Bacteria</taxon>
        <taxon>Pseudomonadati</taxon>
        <taxon>Bacteroidota</taxon>
        <taxon>Bacteroidia</taxon>
        <taxon>Bacteroidales</taxon>
        <taxon>Bacteroidaceae</taxon>
        <taxon>Bacteroides</taxon>
    </lineage>
</organism>
<comment type="caution">
    <text evidence="2">The sequence shown here is derived from an EMBL/GenBank/DDBJ whole genome shotgun (WGS) entry which is preliminary data.</text>
</comment>
<proteinExistence type="predicted"/>
<evidence type="ECO:0000256" key="1">
    <source>
        <dbReference type="SAM" id="SignalP"/>
    </source>
</evidence>
<gene>
    <name evidence="2" type="ORF">RO706_03350</name>
</gene>
<feature type="signal peptide" evidence="1">
    <location>
        <begin position="1"/>
        <end position="20"/>
    </location>
</feature>
<evidence type="ECO:0000313" key="2">
    <source>
        <dbReference type="EMBL" id="MDT4403253.1"/>
    </source>
</evidence>
<reference evidence="3" key="1">
    <citation type="submission" date="2023-07" db="EMBL/GenBank/DDBJ databases">
        <title>Reintroducing virulent viruses to syntetic microbiomes.</title>
        <authorList>
            <person name="Wilde J."/>
            <person name="Boyes R."/>
            <person name="Robinson A.V."/>
            <person name="Daisley B.A."/>
            <person name="Allen-Vercoe E."/>
        </authorList>
    </citation>
    <scope>NUCLEOTIDE SEQUENCE [LARGE SCALE GENOMIC DNA]</scope>
    <source>
        <strain evidence="3">225S_1D6FAA</strain>
    </source>
</reference>
<dbReference type="EMBL" id="JAVSNG010000001">
    <property type="protein sequence ID" value="MDT4403253.1"/>
    <property type="molecule type" value="Genomic_DNA"/>
</dbReference>
<feature type="chain" id="PRO_5046904736" evidence="1">
    <location>
        <begin position="21"/>
        <end position="127"/>
    </location>
</feature>
<sequence length="127" mass="14097">MKRLVLMIVMFASFATMMMGQDVTPENYYIGKWKLLVEGLPSGDTEMLLVISKKADGKYEGTLGDLDGSNATKLTKVVIEDGELSVNYFADGYDIPVYFEKSGDDGLTGSMNDMFDITGKRIIEEKK</sequence>
<evidence type="ECO:0000313" key="3">
    <source>
        <dbReference type="Proteomes" id="UP001269297"/>
    </source>
</evidence>